<accession>A0A8J8BGG3</accession>
<sequence>MTRDEGQHELDAIHAVAARVADAFGSRVSLERVRTAVDAHYRRFEGSRVRTYIPLLVEHEVRDEVRSWVDASEASVAQ</sequence>
<gene>
    <name evidence="1" type="ORF">KGA66_21990</name>
</gene>
<comment type="caution">
    <text evidence="1">The sequence shown here is derived from an EMBL/GenBank/DDBJ whole genome shotgun (WGS) entry which is preliminary data.</text>
</comment>
<dbReference type="Proteomes" id="UP000677913">
    <property type="component" value="Unassembled WGS sequence"/>
</dbReference>
<evidence type="ECO:0008006" key="3">
    <source>
        <dbReference type="Google" id="ProtNLM"/>
    </source>
</evidence>
<evidence type="ECO:0000313" key="1">
    <source>
        <dbReference type="EMBL" id="MBS2965739.1"/>
    </source>
</evidence>
<dbReference type="Gene3D" id="1.10.8.1060">
    <property type="entry name" value="Corynebacterium glutamicum thioredoxin-dependent arsenate reductase, N-terminal domain"/>
    <property type="match status" value="1"/>
</dbReference>
<name>A0A8J8BGG3_9ACTN</name>
<organism evidence="1 2">
    <name type="scientific">Actinocrinis puniceicyclus</name>
    <dbReference type="NCBI Taxonomy" id="977794"/>
    <lineage>
        <taxon>Bacteria</taxon>
        <taxon>Bacillati</taxon>
        <taxon>Actinomycetota</taxon>
        <taxon>Actinomycetes</taxon>
        <taxon>Catenulisporales</taxon>
        <taxon>Actinospicaceae</taxon>
        <taxon>Actinocrinis</taxon>
    </lineage>
</organism>
<keyword evidence="2" id="KW-1185">Reference proteome</keyword>
<proteinExistence type="predicted"/>
<reference evidence="1" key="1">
    <citation type="submission" date="2021-04" db="EMBL/GenBank/DDBJ databases">
        <title>Genome based classification of Actinospica acidithermotolerans sp. nov., an actinobacterium isolated from an Indonesian hot spring.</title>
        <authorList>
            <person name="Kusuma A.B."/>
            <person name="Putra K.E."/>
            <person name="Nafisah S."/>
            <person name="Loh J."/>
            <person name="Nouioui I."/>
            <person name="Goodfellow M."/>
        </authorList>
    </citation>
    <scope>NUCLEOTIDE SEQUENCE</scope>
    <source>
        <strain evidence="1">DSM 45618</strain>
    </source>
</reference>
<dbReference type="EMBL" id="JAGSXH010000098">
    <property type="protein sequence ID" value="MBS2965739.1"/>
    <property type="molecule type" value="Genomic_DNA"/>
</dbReference>
<dbReference type="AlphaFoldDB" id="A0A8J8BGG3"/>
<dbReference type="NCBIfam" id="NF046112">
    <property type="entry name" value="MSMEG_6209_Nter"/>
    <property type="match status" value="1"/>
</dbReference>
<protein>
    <recommendedName>
        <fullName evidence="3">DUF3562 domain-containing protein</fullName>
    </recommendedName>
</protein>
<dbReference type="RefSeq" id="WP_211470113.1">
    <property type="nucleotide sequence ID" value="NZ_JAGSXH010000098.1"/>
</dbReference>
<evidence type="ECO:0000313" key="2">
    <source>
        <dbReference type="Proteomes" id="UP000677913"/>
    </source>
</evidence>